<protein>
    <submittedName>
        <fullName evidence="2">Uncharacterized protein</fullName>
    </submittedName>
</protein>
<feature type="transmembrane region" description="Helical" evidence="1">
    <location>
        <begin position="7"/>
        <end position="26"/>
    </location>
</feature>
<evidence type="ECO:0000313" key="2">
    <source>
        <dbReference type="EMBL" id="KAG5298753.1"/>
    </source>
</evidence>
<keyword evidence="1" id="KW-0472">Membrane</keyword>
<dbReference type="EMBL" id="JAEVHI010000002">
    <property type="protein sequence ID" value="KAG5298753.1"/>
    <property type="molecule type" value="Genomic_DNA"/>
</dbReference>
<comment type="caution">
    <text evidence="2">The sequence shown here is derived from an EMBL/GenBank/DDBJ whole genome shotgun (WGS) entry which is preliminary data.</text>
</comment>
<proteinExistence type="predicted"/>
<reference evidence="2 3" key="1">
    <citation type="submission" date="2021-01" db="EMBL/GenBank/DDBJ databases">
        <title>Chromosome-level genome assembly of a human fungal pathogen reveals clustering of transcriptionally co-regulated genes.</title>
        <authorList>
            <person name="Voorhies M."/>
            <person name="Cohen S."/>
            <person name="Shea T.P."/>
            <person name="Petrus S."/>
            <person name="Munoz J.F."/>
            <person name="Poplawski S."/>
            <person name="Goldman W.E."/>
            <person name="Michael T."/>
            <person name="Cuomo C.A."/>
            <person name="Sil A."/>
            <person name="Beyhan S."/>
        </authorList>
    </citation>
    <scope>NUCLEOTIDE SEQUENCE [LARGE SCALE GENOMIC DNA]</scope>
    <source>
        <strain evidence="2 3">G184AR</strain>
    </source>
</reference>
<organism evidence="2 3">
    <name type="scientific">Ajellomyces capsulatus</name>
    <name type="common">Darling's disease fungus</name>
    <name type="synonym">Histoplasma capsulatum</name>
    <dbReference type="NCBI Taxonomy" id="5037"/>
    <lineage>
        <taxon>Eukaryota</taxon>
        <taxon>Fungi</taxon>
        <taxon>Dikarya</taxon>
        <taxon>Ascomycota</taxon>
        <taxon>Pezizomycotina</taxon>
        <taxon>Eurotiomycetes</taxon>
        <taxon>Eurotiomycetidae</taxon>
        <taxon>Onygenales</taxon>
        <taxon>Ajellomycetaceae</taxon>
        <taxon>Histoplasma</taxon>
    </lineage>
</organism>
<sequence length="94" mass="11205">MHPLIHYVHIHFIQCFLFLVILSLYINFTFNSQFCLFSVNLIERLFYFIGYIFFIFFYITSCSAICFSLCRYAMEFFGNFSGYALDQVLVGLIK</sequence>
<dbReference type="AlphaFoldDB" id="A0A8H7Z044"/>
<gene>
    <name evidence="2" type="ORF">I7I52_08818</name>
</gene>
<evidence type="ECO:0000256" key="1">
    <source>
        <dbReference type="SAM" id="Phobius"/>
    </source>
</evidence>
<name>A0A8H7Z044_AJECA</name>
<accession>A0A8H7Z044</accession>
<feature type="transmembrane region" description="Helical" evidence="1">
    <location>
        <begin position="46"/>
        <end position="70"/>
    </location>
</feature>
<keyword evidence="1" id="KW-1133">Transmembrane helix</keyword>
<evidence type="ECO:0000313" key="3">
    <source>
        <dbReference type="Proteomes" id="UP000670092"/>
    </source>
</evidence>
<dbReference type="Proteomes" id="UP000670092">
    <property type="component" value="Unassembled WGS sequence"/>
</dbReference>
<dbReference type="VEuPathDB" id="FungiDB:I7I52_08818"/>
<keyword evidence="1" id="KW-0812">Transmembrane</keyword>